<dbReference type="InterPro" id="IPR036425">
    <property type="entry name" value="MoaB/Mog-like_dom_sf"/>
</dbReference>
<dbReference type="InterPro" id="IPR036135">
    <property type="entry name" value="MoeA_linker/N_sf"/>
</dbReference>
<evidence type="ECO:0000256" key="8">
    <source>
        <dbReference type="SAM" id="MobiDB-lite"/>
    </source>
</evidence>
<keyword evidence="11" id="KW-1185">Reference proteome</keyword>
<keyword evidence="7" id="KW-0460">Magnesium</keyword>
<evidence type="ECO:0000256" key="4">
    <source>
        <dbReference type="ARBA" id="ARBA00022505"/>
    </source>
</evidence>
<dbReference type="Gene3D" id="2.40.340.10">
    <property type="entry name" value="MoeA, C-terminal, domain IV"/>
    <property type="match status" value="1"/>
</dbReference>
<evidence type="ECO:0000256" key="5">
    <source>
        <dbReference type="ARBA" id="ARBA00023150"/>
    </source>
</evidence>
<keyword evidence="7" id="KW-0479">Metal-binding</keyword>
<reference evidence="11" key="1">
    <citation type="journal article" date="2019" name="Int. J. Syst. Evol. Microbiol.">
        <title>The Global Catalogue of Microorganisms (GCM) 10K type strain sequencing project: providing services to taxonomists for standard genome sequencing and annotation.</title>
        <authorList>
            <consortium name="The Broad Institute Genomics Platform"/>
            <consortium name="The Broad Institute Genome Sequencing Center for Infectious Disease"/>
            <person name="Wu L."/>
            <person name="Ma J."/>
        </authorList>
    </citation>
    <scope>NUCLEOTIDE SEQUENCE [LARGE SCALE GENOMIC DNA]</scope>
    <source>
        <strain evidence="11">JCM 18409</strain>
    </source>
</reference>
<dbReference type="Pfam" id="PF00994">
    <property type="entry name" value="MoCF_biosynth"/>
    <property type="match status" value="1"/>
</dbReference>
<dbReference type="Gene3D" id="2.170.190.11">
    <property type="entry name" value="Molybdopterin biosynthesis moea protein, domain 3"/>
    <property type="match status" value="1"/>
</dbReference>
<dbReference type="InterPro" id="IPR001453">
    <property type="entry name" value="MoaB/Mog_dom"/>
</dbReference>
<dbReference type="EMBL" id="BAABKB010000004">
    <property type="protein sequence ID" value="GAA5004892.1"/>
    <property type="molecule type" value="Genomic_DNA"/>
</dbReference>
<comment type="function">
    <text evidence="1 7">Catalyzes the insertion of molybdate into adenylated molybdopterin with the concomitant release of AMP.</text>
</comment>
<dbReference type="EC" id="2.10.1.1" evidence="7"/>
<dbReference type="PANTHER" id="PTHR10192:SF5">
    <property type="entry name" value="GEPHYRIN"/>
    <property type="match status" value="1"/>
</dbReference>
<sequence>MHEGITASAGRAHAPAGRAHEGCGDHIPSAHAPTARGAKSPASTAPGHVAGPATSWAQARSTARRSAGGPLPAVTRMPDDALGHALAAPLHALCDLPPFDTSAMDGWAVAGPGPWQPFGDLVLAGEEPAPMATGTAVPIATGARLPSGATAVLRREHAETCGGVVRRRASAPGALPAGRDIRPRGQECRSGEPLLPAGTTVTPAVLGLAAAAGCDRLSVHRRPRVELLLLGDELLSHGVPRGGRVRDALGPLFTPWLSSCGAEPIGVRMIGDDPGLLREAVDRSPADVVVTTGSTAAGPVDFLHDVLHRIGAALPVDSVAVRPGHPMLLAELPDSTDGRSRRLVGLPGNPLAATAGWVTLALPLLRRLGGHTDPEPHLLPATADLPGHQHDTRLLPVLRTGYEVAPLPFDGPAMLRGLALADALAVVPPGGVEAGTTVEILGLPGR</sequence>
<protein>
    <recommendedName>
        <fullName evidence="7">Molybdopterin molybdenumtransferase</fullName>
        <ecNumber evidence="7">2.10.1.1</ecNumber>
    </recommendedName>
</protein>
<evidence type="ECO:0000259" key="9">
    <source>
        <dbReference type="SMART" id="SM00852"/>
    </source>
</evidence>
<comment type="similarity">
    <text evidence="3 7">Belongs to the MoeA family.</text>
</comment>
<accession>A0ABP9IP69</accession>
<dbReference type="Pfam" id="PF03454">
    <property type="entry name" value="MoeA_C"/>
    <property type="match status" value="1"/>
</dbReference>
<dbReference type="Gene3D" id="3.40.980.10">
    <property type="entry name" value="MoaB/Mog-like domain"/>
    <property type="match status" value="1"/>
</dbReference>
<comment type="caution">
    <text evidence="10">The sequence shown here is derived from an EMBL/GenBank/DDBJ whole genome shotgun (WGS) entry which is preliminary data.</text>
</comment>
<comment type="catalytic activity">
    <reaction evidence="6">
        <text>adenylyl-molybdopterin + molybdate = Mo-molybdopterin + AMP + H(+)</text>
        <dbReference type="Rhea" id="RHEA:35047"/>
        <dbReference type="ChEBI" id="CHEBI:15378"/>
        <dbReference type="ChEBI" id="CHEBI:36264"/>
        <dbReference type="ChEBI" id="CHEBI:62727"/>
        <dbReference type="ChEBI" id="CHEBI:71302"/>
        <dbReference type="ChEBI" id="CHEBI:456215"/>
        <dbReference type="EC" id="2.10.1.1"/>
    </reaction>
</comment>
<dbReference type="Proteomes" id="UP001501759">
    <property type="component" value="Unassembled WGS sequence"/>
</dbReference>
<dbReference type="RefSeq" id="WP_345645179.1">
    <property type="nucleotide sequence ID" value="NZ_BAABKB010000004.1"/>
</dbReference>
<feature type="compositionally biased region" description="Low complexity" evidence="8">
    <location>
        <begin position="7"/>
        <end position="17"/>
    </location>
</feature>
<dbReference type="CDD" id="cd00887">
    <property type="entry name" value="MoeA"/>
    <property type="match status" value="1"/>
</dbReference>
<name>A0ABP9IP69_9ACTN</name>
<dbReference type="Gene3D" id="3.90.105.10">
    <property type="entry name" value="Molybdopterin biosynthesis moea protein, domain 2"/>
    <property type="match status" value="1"/>
</dbReference>
<comment type="pathway">
    <text evidence="2 7">Cofactor biosynthesis; molybdopterin biosynthesis.</text>
</comment>
<dbReference type="SUPFAM" id="SSF63867">
    <property type="entry name" value="MoeA C-terminal domain-like"/>
    <property type="match status" value="1"/>
</dbReference>
<dbReference type="SUPFAM" id="SSF53218">
    <property type="entry name" value="Molybdenum cofactor biosynthesis proteins"/>
    <property type="match status" value="1"/>
</dbReference>
<dbReference type="PANTHER" id="PTHR10192">
    <property type="entry name" value="MOLYBDOPTERIN BIOSYNTHESIS PROTEIN"/>
    <property type="match status" value="1"/>
</dbReference>
<evidence type="ECO:0000313" key="10">
    <source>
        <dbReference type="EMBL" id="GAA5004892.1"/>
    </source>
</evidence>
<evidence type="ECO:0000256" key="1">
    <source>
        <dbReference type="ARBA" id="ARBA00002901"/>
    </source>
</evidence>
<dbReference type="InterPro" id="IPR005110">
    <property type="entry name" value="MoeA_linker/N"/>
</dbReference>
<evidence type="ECO:0000256" key="3">
    <source>
        <dbReference type="ARBA" id="ARBA00010763"/>
    </source>
</evidence>
<evidence type="ECO:0000256" key="7">
    <source>
        <dbReference type="RuleBase" id="RU365090"/>
    </source>
</evidence>
<feature type="domain" description="MoaB/Mog" evidence="9">
    <location>
        <begin position="226"/>
        <end position="367"/>
    </location>
</feature>
<comment type="cofactor">
    <cofactor evidence="7">
        <name>Mg(2+)</name>
        <dbReference type="ChEBI" id="CHEBI:18420"/>
    </cofactor>
</comment>
<gene>
    <name evidence="10" type="ORF">GCM10023335_21390</name>
</gene>
<keyword evidence="7" id="KW-0808">Transferase</keyword>
<dbReference type="InterPro" id="IPR005111">
    <property type="entry name" value="MoeA_C_domain_IV"/>
</dbReference>
<evidence type="ECO:0000313" key="11">
    <source>
        <dbReference type="Proteomes" id="UP001501759"/>
    </source>
</evidence>
<evidence type="ECO:0000256" key="2">
    <source>
        <dbReference type="ARBA" id="ARBA00005046"/>
    </source>
</evidence>
<keyword evidence="4 7" id="KW-0500">Molybdenum</keyword>
<dbReference type="SUPFAM" id="SSF63882">
    <property type="entry name" value="MoeA N-terminal region -like"/>
    <property type="match status" value="1"/>
</dbReference>
<proteinExistence type="inferred from homology"/>
<feature type="region of interest" description="Disordered" evidence="8">
    <location>
        <begin position="1"/>
        <end position="75"/>
    </location>
</feature>
<dbReference type="InterPro" id="IPR036688">
    <property type="entry name" value="MoeA_C_domain_IV_sf"/>
</dbReference>
<organism evidence="10 11">
    <name type="scientific">Streptomyces siamensis</name>
    <dbReference type="NCBI Taxonomy" id="1274986"/>
    <lineage>
        <taxon>Bacteria</taxon>
        <taxon>Bacillati</taxon>
        <taxon>Actinomycetota</taxon>
        <taxon>Actinomycetes</taxon>
        <taxon>Kitasatosporales</taxon>
        <taxon>Streptomycetaceae</taxon>
        <taxon>Streptomyces</taxon>
    </lineage>
</organism>
<dbReference type="SMART" id="SM00852">
    <property type="entry name" value="MoCF_biosynth"/>
    <property type="match status" value="1"/>
</dbReference>
<dbReference type="Pfam" id="PF03453">
    <property type="entry name" value="MoeA_N"/>
    <property type="match status" value="1"/>
</dbReference>
<keyword evidence="5 7" id="KW-0501">Molybdenum cofactor biosynthesis</keyword>
<dbReference type="InterPro" id="IPR038987">
    <property type="entry name" value="MoeA-like"/>
</dbReference>
<evidence type="ECO:0000256" key="6">
    <source>
        <dbReference type="ARBA" id="ARBA00047317"/>
    </source>
</evidence>